<dbReference type="InterPro" id="IPR035979">
    <property type="entry name" value="RBD_domain_sf"/>
</dbReference>
<feature type="compositionally biased region" description="Low complexity" evidence="4">
    <location>
        <begin position="121"/>
        <end position="139"/>
    </location>
</feature>
<evidence type="ECO:0000313" key="6">
    <source>
        <dbReference type="EMBL" id="PMD54311.1"/>
    </source>
</evidence>
<feature type="region of interest" description="Disordered" evidence="4">
    <location>
        <begin position="1"/>
        <end position="55"/>
    </location>
</feature>
<keyword evidence="2" id="KW-0539">Nucleus</keyword>
<feature type="compositionally biased region" description="Low complexity" evidence="4">
    <location>
        <begin position="469"/>
        <end position="481"/>
    </location>
</feature>
<accession>A0A2J6SU68</accession>
<evidence type="ECO:0000256" key="4">
    <source>
        <dbReference type="SAM" id="MobiDB-lite"/>
    </source>
</evidence>
<feature type="region of interest" description="Disordered" evidence="4">
    <location>
        <begin position="584"/>
        <end position="618"/>
    </location>
</feature>
<protein>
    <recommendedName>
        <fullName evidence="5">RRM domain-containing protein</fullName>
    </recommendedName>
</protein>
<feature type="domain" description="RRM" evidence="5">
    <location>
        <begin position="184"/>
        <end position="262"/>
    </location>
</feature>
<dbReference type="Pfam" id="PF00076">
    <property type="entry name" value="RRM_1"/>
    <property type="match status" value="2"/>
</dbReference>
<feature type="region of interest" description="Disordered" evidence="4">
    <location>
        <begin position="451"/>
        <end position="488"/>
    </location>
</feature>
<feature type="compositionally biased region" description="Polar residues" evidence="4">
    <location>
        <begin position="93"/>
        <end position="107"/>
    </location>
</feature>
<reference evidence="6 7" key="1">
    <citation type="submission" date="2016-04" db="EMBL/GenBank/DDBJ databases">
        <title>A degradative enzymes factory behind the ericoid mycorrhizal symbiosis.</title>
        <authorList>
            <consortium name="DOE Joint Genome Institute"/>
            <person name="Martino E."/>
            <person name="Morin E."/>
            <person name="Grelet G."/>
            <person name="Kuo A."/>
            <person name="Kohler A."/>
            <person name="Daghino S."/>
            <person name="Barry K."/>
            <person name="Choi C."/>
            <person name="Cichocki N."/>
            <person name="Clum A."/>
            <person name="Copeland A."/>
            <person name="Hainaut M."/>
            <person name="Haridas S."/>
            <person name="Labutti K."/>
            <person name="Lindquist E."/>
            <person name="Lipzen A."/>
            <person name="Khouja H.-R."/>
            <person name="Murat C."/>
            <person name="Ohm R."/>
            <person name="Olson A."/>
            <person name="Spatafora J."/>
            <person name="Veneault-Fourrey C."/>
            <person name="Henrissat B."/>
            <person name="Grigoriev I."/>
            <person name="Martin F."/>
            <person name="Perotto S."/>
        </authorList>
    </citation>
    <scope>NUCLEOTIDE SEQUENCE [LARGE SCALE GENOMIC DNA]</scope>
    <source>
        <strain evidence="6 7">E</strain>
    </source>
</reference>
<dbReference type="Gene3D" id="3.30.70.330">
    <property type="match status" value="2"/>
</dbReference>
<sequence>MTSPTATPSAASSKVFGASPASFVKPSPASTFSDSTTSDAGGYPKTPGRENDEGVFLGSVAKLSINDGNSSTIERYSPPFVRKGVQASVEDPFTTTSRGSPQATPTGPKSKGRAAKSDNWRSGSSSGSSAGRSSPSPSRYLVSKRGLDIFVKKYESEDDETEFYQQVAVAADASRAQSLFPPACCVFVANLLQSETDESLEVAVTQVFREFGSVWVKIRRDGKQMPFAFCQYREPEHAERAIRDARGRLINGRPCRVEKAKAHRLFFVERKYGAAVTPDEVAHLLRGFGQLDFIRLATPVELAQMNLNEGVLVQFKMYDDGQTALQAYRNHHAYKMQSMANMCSPTRSTLVGQSNSVLRRYLETYEVDKRSIFLGNLPAEIGEVDLHRGFEKYGAIAKISLHKNESVVDATQKHCFAFIEFKMDSSVRQAVDEMNQSNFKGKIIRVCPKDTEGAKLHRKKNPGSTPAASYQSPPQHSVPQQPATPLTHAPGYGSPYAYPYGSPYYSAGYFADAQGQHYPASPYGYSPFYAYTGNPSYAAGTSSTTDAASSPNGQSYYGYYPQFPYWGYSPTAQQPAYFAPSVNPTVTGGAQEDRSATPTPTGQASTAESSMESEIHGWDFSPLYQRSCSVAENNDE</sequence>
<dbReference type="GO" id="GO:0071011">
    <property type="term" value="C:precatalytic spliceosome"/>
    <property type="evidence" value="ECO:0007669"/>
    <property type="project" value="TreeGrafter"/>
</dbReference>
<feature type="compositionally biased region" description="Low complexity" evidence="4">
    <location>
        <begin position="26"/>
        <end position="40"/>
    </location>
</feature>
<dbReference type="InParanoid" id="A0A2J6SU68"/>
<dbReference type="InterPro" id="IPR000504">
    <property type="entry name" value="RRM_dom"/>
</dbReference>
<dbReference type="STRING" id="1095630.A0A2J6SU68"/>
<evidence type="ECO:0000259" key="5">
    <source>
        <dbReference type="PROSITE" id="PS50102"/>
    </source>
</evidence>
<dbReference type="RefSeq" id="XP_024731215.1">
    <property type="nucleotide sequence ID" value="XM_024887348.1"/>
</dbReference>
<feature type="region of interest" description="Disordered" evidence="4">
    <location>
        <begin position="91"/>
        <end position="139"/>
    </location>
</feature>
<feature type="compositionally biased region" description="Low complexity" evidence="4">
    <location>
        <begin position="1"/>
        <end position="13"/>
    </location>
</feature>
<dbReference type="SMART" id="SM00360">
    <property type="entry name" value="RRM"/>
    <property type="match status" value="2"/>
</dbReference>
<dbReference type="OrthoDB" id="410044at2759"/>
<comment type="subcellular location">
    <subcellularLocation>
        <location evidence="1">Nucleus</location>
    </subcellularLocation>
</comment>
<dbReference type="GO" id="GO:0000398">
    <property type="term" value="P:mRNA splicing, via spliceosome"/>
    <property type="evidence" value="ECO:0007669"/>
    <property type="project" value="TreeGrafter"/>
</dbReference>
<dbReference type="PROSITE" id="PS50102">
    <property type="entry name" value="RRM"/>
    <property type="match status" value="2"/>
</dbReference>
<organism evidence="6 7">
    <name type="scientific">Hyaloscypha bicolor E</name>
    <dbReference type="NCBI Taxonomy" id="1095630"/>
    <lineage>
        <taxon>Eukaryota</taxon>
        <taxon>Fungi</taxon>
        <taxon>Dikarya</taxon>
        <taxon>Ascomycota</taxon>
        <taxon>Pezizomycotina</taxon>
        <taxon>Leotiomycetes</taxon>
        <taxon>Helotiales</taxon>
        <taxon>Hyaloscyphaceae</taxon>
        <taxon>Hyaloscypha</taxon>
        <taxon>Hyaloscypha bicolor</taxon>
    </lineage>
</organism>
<feature type="domain" description="RRM" evidence="5">
    <location>
        <begin position="370"/>
        <end position="451"/>
    </location>
</feature>
<dbReference type="InterPro" id="IPR012677">
    <property type="entry name" value="Nucleotide-bd_a/b_plait_sf"/>
</dbReference>
<dbReference type="SUPFAM" id="SSF54928">
    <property type="entry name" value="RNA-binding domain, RBD"/>
    <property type="match status" value="2"/>
</dbReference>
<feature type="compositionally biased region" description="Polar residues" evidence="4">
    <location>
        <begin position="596"/>
        <end position="612"/>
    </location>
</feature>
<dbReference type="PANTHER" id="PTHR13952">
    <property type="entry name" value="U1 SMALL NUCLEAR RIBONUCLEOPROTEIN 70 KD"/>
    <property type="match status" value="1"/>
</dbReference>
<dbReference type="GO" id="GO:0017069">
    <property type="term" value="F:snRNA binding"/>
    <property type="evidence" value="ECO:0007669"/>
    <property type="project" value="TreeGrafter"/>
</dbReference>
<dbReference type="GeneID" id="36595424"/>
<evidence type="ECO:0000313" key="7">
    <source>
        <dbReference type="Proteomes" id="UP000235371"/>
    </source>
</evidence>
<dbReference type="CDD" id="cd00590">
    <property type="entry name" value="RRM_SF"/>
    <property type="match status" value="1"/>
</dbReference>
<dbReference type="FunFam" id="3.30.70.330:FF:000736">
    <property type="entry name" value="Polyadenylate-binding protein, putative"/>
    <property type="match status" value="1"/>
</dbReference>
<dbReference type="GO" id="GO:0003729">
    <property type="term" value="F:mRNA binding"/>
    <property type="evidence" value="ECO:0007669"/>
    <property type="project" value="TreeGrafter"/>
</dbReference>
<proteinExistence type="predicted"/>
<name>A0A2J6SU68_9HELO</name>
<dbReference type="EMBL" id="KZ613866">
    <property type="protein sequence ID" value="PMD54311.1"/>
    <property type="molecule type" value="Genomic_DNA"/>
</dbReference>
<dbReference type="AlphaFoldDB" id="A0A2J6SU68"/>
<evidence type="ECO:0000256" key="2">
    <source>
        <dbReference type="ARBA" id="ARBA00023242"/>
    </source>
</evidence>
<dbReference type="InterPro" id="IPR051183">
    <property type="entry name" value="U1_U11-U12_snRNP_70-35kDa"/>
</dbReference>
<gene>
    <name evidence="6" type="ORF">K444DRAFT_667894</name>
</gene>
<keyword evidence="7" id="KW-1185">Reference proteome</keyword>
<evidence type="ECO:0000256" key="3">
    <source>
        <dbReference type="PROSITE-ProRule" id="PRU00176"/>
    </source>
</evidence>
<dbReference type="Proteomes" id="UP000235371">
    <property type="component" value="Unassembled WGS sequence"/>
</dbReference>
<evidence type="ECO:0000256" key="1">
    <source>
        <dbReference type="ARBA" id="ARBA00004123"/>
    </source>
</evidence>
<keyword evidence="3" id="KW-0694">RNA-binding</keyword>